<evidence type="ECO:0000256" key="5">
    <source>
        <dbReference type="SAM" id="Phobius"/>
    </source>
</evidence>
<evidence type="ECO:0000256" key="2">
    <source>
        <dbReference type="ARBA" id="ARBA00022692"/>
    </source>
</evidence>
<evidence type="ECO:0000256" key="1">
    <source>
        <dbReference type="ARBA" id="ARBA00004141"/>
    </source>
</evidence>
<feature type="transmembrane region" description="Helical" evidence="5">
    <location>
        <begin position="6"/>
        <end position="26"/>
    </location>
</feature>
<feature type="transmembrane region" description="Helical" evidence="5">
    <location>
        <begin position="66"/>
        <end position="86"/>
    </location>
</feature>
<dbReference type="HOGENOM" id="CLU_082099_2_0_4"/>
<reference evidence="6 7" key="1">
    <citation type="journal article" date="2012" name="J. Bacteriol.">
        <title>Complete genome sequence of phototrophic betaproteobacterium Rubrivivax gelatinosus IL144.</title>
        <authorList>
            <person name="Nagashima S."/>
            <person name="Kamimura A."/>
            <person name="Shimizu T."/>
            <person name="Nakamura-isaki S."/>
            <person name="Aono E."/>
            <person name="Sakamoto K."/>
            <person name="Ichikawa N."/>
            <person name="Nakazawa H."/>
            <person name="Sekine M."/>
            <person name="Yamazaki S."/>
            <person name="Fujita N."/>
            <person name="Shimada K."/>
            <person name="Hanada S."/>
            <person name="Nagashima K.V.P."/>
        </authorList>
    </citation>
    <scope>NUCLEOTIDE SEQUENCE [LARGE SCALE GENOMIC DNA]</scope>
    <source>
        <strain evidence="7">NBRC 100245 / IL144</strain>
    </source>
</reference>
<keyword evidence="4 5" id="KW-0472">Membrane</keyword>
<dbReference type="eggNOG" id="COG1346">
    <property type="taxonomic scope" value="Bacteria"/>
</dbReference>
<evidence type="ECO:0000256" key="3">
    <source>
        <dbReference type="ARBA" id="ARBA00022989"/>
    </source>
</evidence>
<keyword evidence="3 5" id="KW-1133">Transmembrane helix</keyword>
<proteinExistence type="predicted"/>
<keyword evidence="2 5" id="KW-0812">Transmembrane</keyword>
<gene>
    <name evidence="6" type="ordered locus">RGE_05830</name>
</gene>
<dbReference type="PANTHER" id="PTHR30249">
    <property type="entry name" value="PUTATIVE SEROTONIN TRANSPORTER"/>
    <property type="match status" value="1"/>
</dbReference>
<comment type="subcellular location">
    <subcellularLocation>
        <location evidence="1">Membrane</location>
        <topology evidence="1">Multi-pass membrane protein</topology>
    </subcellularLocation>
</comment>
<dbReference type="PANTHER" id="PTHR30249:SF16">
    <property type="entry name" value="INNER MEMBRANE PROTEIN"/>
    <property type="match status" value="1"/>
</dbReference>
<dbReference type="AlphaFoldDB" id="I0HLP1"/>
<organism evidence="6 7">
    <name type="scientific">Rubrivivax gelatinosus (strain NBRC 100245 / IL144)</name>
    <dbReference type="NCBI Taxonomy" id="983917"/>
    <lineage>
        <taxon>Bacteria</taxon>
        <taxon>Pseudomonadati</taxon>
        <taxon>Pseudomonadota</taxon>
        <taxon>Betaproteobacteria</taxon>
        <taxon>Burkholderiales</taxon>
        <taxon>Sphaerotilaceae</taxon>
        <taxon>Rubrivivax</taxon>
    </lineage>
</organism>
<dbReference type="Pfam" id="PF04172">
    <property type="entry name" value="LrgB"/>
    <property type="match status" value="1"/>
</dbReference>
<keyword evidence="7" id="KW-1185">Reference proteome</keyword>
<protein>
    <submittedName>
        <fullName evidence="6">LrgB family protein</fullName>
    </submittedName>
</protein>
<dbReference type="PATRIC" id="fig|983917.3.peg.575"/>
<evidence type="ECO:0000256" key="4">
    <source>
        <dbReference type="ARBA" id="ARBA00023136"/>
    </source>
</evidence>
<evidence type="ECO:0000313" key="6">
    <source>
        <dbReference type="EMBL" id="BAL93928.1"/>
    </source>
</evidence>
<evidence type="ECO:0000313" key="7">
    <source>
        <dbReference type="Proteomes" id="UP000007883"/>
    </source>
</evidence>
<feature type="transmembrane region" description="Helical" evidence="5">
    <location>
        <begin position="210"/>
        <end position="234"/>
    </location>
</feature>
<accession>I0HLP1</accession>
<dbReference type="EMBL" id="AP012320">
    <property type="protein sequence ID" value="BAL93928.1"/>
    <property type="molecule type" value="Genomic_DNA"/>
</dbReference>
<dbReference type="Proteomes" id="UP000007883">
    <property type="component" value="Chromosome"/>
</dbReference>
<feature type="transmembrane region" description="Helical" evidence="5">
    <location>
        <begin position="98"/>
        <end position="118"/>
    </location>
</feature>
<sequence>MIAMVSASAAGAVLLWSAPTIAAYAAAKALHRRHPRAWTVPLLLAPAVMLVVVLALHGSYAEYLRGTHWLLALLGPATVAFAVPVWEQRALLRRHAAALAVGMLVGSTVSILTAWWLASWLGVGGELRLSLVPRSVSTPFAMTVAGDIGGVPDLAAVFVVFTGVLGATIGQALLRWLPLRSTLARGALFGMGAHGAGVAQAHRVGAEEGAVAGLVMVLVGALNVLVAPLLAMALR</sequence>
<dbReference type="KEGG" id="rge:RGE_05830"/>
<dbReference type="InterPro" id="IPR007300">
    <property type="entry name" value="CidB/LrgB"/>
</dbReference>
<dbReference type="STRING" id="983917.RGE_05830"/>
<dbReference type="GO" id="GO:0016020">
    <property type="term" value="C:membrane"/>
    <property type="evidence" value="ECO:0007669"/>
    <property type="project" value="UniProtKB-SubCell"/>
</dbReference>
<feature type="transmembrane region" description="Helical" evidence="5">
    <location>
        <begin position="38"/>
        <end position="60"/>
    </location>
</feature>
<name>I0HLP1_RUBGI</name>
<feature type="transmembrane region" description="Helical" evidence="5">
    <location>
        <begin position="154"/>
        <end position="174"/>
    </location>
</feature>